<keyword evidence="2" id="KW-1185">Reference proteome</keyword>
<gene>
    <name evidence="1" type="ORF">FWK35_00032751</name>
</gene>
<dbReference type="AlphaFoldDB" id="A0A6G0VWA0"/>
<proteinExistence type="predicted"/>
<sequence>MRHLCTFLKSSLKNYNQAVWRIMRKLGYLNLVNTNDFASKVLKMIMVLPFLPARKIKEGFVEVKRYAAKHNKNVRRLFNYYESRYWIQNVGVDLLSVYKKKIRTNNNIEGFHSKLRQTFQVSNPNIWSFIANICKINDNYSVKLDQMGNRFFISRGPRSKYLANDKRIKSANCQLRQGSINILTFLLLCSCTVATYEERMRLLALNELVENEGGEDPTHLEQPNIL</sequence>
<name>A0A6G0VWA0_APHCR</name>
<protein>
    <submittedName>
        <fullName evidence="1">RING-type domain-containing protein</fullName>
    </submittedName>
</protein>
<dbReference type="EMBL" id="VUJU01011159">
    <property type="protein sequence ID" value="KAF0711747.1"/>
    <property type="molecule type" value="Genomic_DNA"/>
</dbReference>
<evidence type="ECO:0000313" key="1">
    <source>
        <dbReference type="EMBL" id="KAF0711747.1"/>
    </source>
</evidence>
<organism evidence="1 2">
    <name type="scientific">Aphis craccivora</name>
    <name type="common">Cowpea aphid</name>
    <dbReference type="NCBI Taxonomy" id="307492"/>
    <lineage>
        <taxon>Eukaryota</taxon>
        <taxon>Metazoa</taxon>
        <taxon>Ecdysozoa</taxon>
        <taxon>Arthropoda</taxon>
        <taxon>Hexapoda</taxon>
        <taxon>Insecta</taxon>
        <taxon>Pterygota</taxon>
        <taxon>Neoptera</taxon>
        <taxon>Paraneoptera</taxon>
        <taxon>Hemiptera</taxon>
        <taxon>Sternorrhyncha</taxon>
        <taxon>Aphidomorpha</taxon>
        <taxon>Aphidoidea</taxon>
        <taxon>Aphididae</taxon>
        <taxon>Aphidini</taxon>
        <taxon>Aphis</taxon>
        <taxon>Aphis</taxon>
    </lineage>
</organism>
<comment type="caution">
    <text evidence="1">The sequence shown here is derived from an EMBL/GenBank/DDBJ whole genome shotgun (WGS) entry which is preliminary data.</text>
</comment>
<feature type="non-terminal residue" evidence="1">
    <location>
        <position position="226"/>
    </location>
</feature>
<dbReference type="OrthoDB" id="6613779at2759"/>
<accession>A0A6G0VWA0</accession>
<reference evidence="1 2" key="1">
    <citation type="submission" date="2019-08" db="EMBL/GenBank/DDBJ databases">
        <title>Whole genome of Aphis craccivora.</title>
        <authorList>
            <person name="Voronova N.V."/>
            <person name="Shulinski R.S."/>
            <person name="Bandarenka Y.V."/>
            <person name="Zhorov D.G."/>
            <person name="Warner D."/>
        </authorList>
    </citation>
    <scope>NUCLEOTIDE SEQUENCE [LARGE SCALE GENOMIC DNA]</scope>
    <source>
        <strain evidence="1">180601</strain>
        <tissue evidence="1">Whole Body</tissue>
    </source>
</reference>
<dbReference type="Proteomes" id="UP000478052">
    <property type="component" value="Unassembled WGS sequence"/>
</dbReference>
<evidence type="ECO:0000313" key="2">
    <source>
        <dbReference type="Proteomes" id="UP000478052"/>
    </source>
</evidence>